<dbReference type="AlphaFoldDB" id="A0AAV9I8A8"/>
<dbReference type="GO" id="GO:0016020">
    <property type="term" value="C:membrane"/>
    <property type="evidence" value="ECO:0007669"/>
    <property type="project" value="UniProtKB-SubCell"/>
</dbReference>
<evidence type="ECO:0000256" key="8">
    <source>
        <dbReference type="ARBA" id="ARBA00023209"/>
    </source>
</evidence>
<comment type="subcellular location">
    <subcellularLocation>
        <location evidence="1">Membrane</location>
        <topology evidence="1">Multi-pass membrane protein</topology>
    </subcellularLocation>
</comment>
<comment type="caution">
    <text evidence="12">The sequence shown here is derived from an EMBL/GenBank/DDBJ whole genome shotgun (WGS) entry which is preliminary data.</text>
</comment>
<keyword evidence="4 11" id="KW-0812">Transmembrane</keyword>
<evidence type="ECO:0000256" key="6">
    <source>
        <dbReference type="ARBA" id="ARBA00023098"/>
    </source>
</evidence>
<evidence type="ECO:0000256" key="5">
    <source>
        <dbReference type="ARBA" id="ARBA00022989"/>
    </source>
</evidence>
<dbReference type="Gene3D" id="1.20.120.1760">
    <property type="match status" value="1"/>
</dbReference>
<keyword evidence="7 11" id="KW-0472">Membrane</keyword>
<proteinExistence type="inferred from homology"/>
<keyword evidence="2" id="KW-0444">Lipid biosynthesis</keyword>
<dbReference type="PANTHER" id="PTHR14269:SF60">
    <property type="entry name" value="CARDIOLIPIN SYNTHASE (CMP-FORMING)"/>
    <property type="match status" value="1"/>
</dbReference>
<dbReference type="InterPro" id="IPR000462">
    <property type="entry name" value="CDP-OH_P_trans"/>
</dbReference>
<reference evidence="12 13" key="1">
    <citation type="submission" date="2022-07" db="EMBL/GenBank/DDBJ databases">
        <title>Genome-wide signatures of adaptation to extreme environments.</title>
        <authorList>
            <person name="Cho C.H."/>
            <person name="Yoon H.S."/>
        </authorList>
    </citation>
    <scope>NUCLEOTIDE SEQUENCE [LARGE SCALE GENOMIC DNA]</scope>
    <source>
        <strain evidence="12 13">108.79 E11</strain>
    </source>
</reference>
<evidence type="ECO:0000256" key="3">
    <source>
        <dbReference type="ARBA" id="ARBA00022679"/>
    </source>
</evidence>
<keyword evidence="8" id="KW-0594">Phospholipid biosynthesis</keyword>
<dbReference type="InterPro" id="IPR043130">
    <property type="entry name" value="CDP-OH_PTrfase_TM_dom"/>
</dbReference>
<dbReference type="Pfam" id="PF01066">
    <property type="entry name" value="CDP-OH_P_transf"/>
    <property type="match status" value="1"/>
</dbReference>
<accession>A0AAV9I8A8</accession>
<dbReference type="GO" id="GO:0005739">
    <property type="term" value="C:mitochondrion"/>
    <property type="evidence" value="ECO:0007669"/>
    <property type="project" value="TreeGrafter"/>
</dbReference>
<evidence type="ECO:0000256" key="7">
    <source>
        <dbReference type="ARBA" id="ARBA00023136"/>
    </source>
</evidence>
<evidence type="ECO:0000256" key="4">
    <source>
        <dbReference type="ARBA" id="ARBA00022692"/>
    </source>
</evidence>
<dbReference type="PROSITE" id="PS00379">
    <property type="entry name" value="CDP_ALCOHOL_P_TRANSF"/>
    <property type="match status" value="1"/>
</dbReference>
<dbReference type="Proteomes" id="UP001300502">
    <property type="component" value="Unassembled WGS sequence"/>
</dbReference>
<gene>
    <name evidence="12" type="ORF">GAYE_PCTG69G1443</name>
</gene>
<evidence type="ECO:0000256" key="9">
    <source>
        <dbReference type="ARBA" id="ARBA00023264"/>
    </source>
</evidence>
<evidence type="ECO:0000313" key="13">
    <source>
        <dbReference type="Proteomes" id="UP001300502"/>
    </source>
</evidence>
<comment type="similarity">
    <text evidence="10">Belongs to the CDP-alcohol phosphatidyltransferase class-I family.</text>
</comment>
<keyword evidence="9" id="KW-1208">Phospholipid metabolism</keyword>
<evidence type="ECO:0008006" key="14">
    <source>
        <dbReference type="Google" id="ProtNLM"/>
    </source>
</evidence>
<dbReference type="InterPro" id="IPR048254">
    <property type="entry name" value="CDP_ALCOHOL_P_TRANSF_CS"/>
</dbReference>
<dbReference type="PANTHER" id="PTHR14269">
    <property type="entry name" value="CDP-DIACYLGLYCEROL--GLYCEROL-3-PHOSPHATE 3-PHOSPHATIDYLTRANSFERASE-RELATED"/>
    <property type="match status" value="1"/>
</dbReference>
<dbReference type="EMBL" id="JANCYU010000016">
    <property type="protein sequence ID" value="KAK4523547.1"/>
    <property type="molecule type" value="Genomic_DNA"/>
</dbReference>
<evidence type="ECO:0000256" key="11">
    <source>
        <dbReference type="SAM" id="Phobius"/>
    </source>
</evidence>
<evidence type="ECO:0000256" key="2">
    <source>
        <dbReference type="ARBA" id="ARBA00022516"/>
    </source>
</evidence>
<organism evidence="12 13">
    <name type="scientific">Galdieria yellowstonensis</name>
    <dbReference type="NCBI Taxonomy" id="3028027"/>
    <lineage>
        <taxon>Eukaryota</taxon>
        <taxon>Rhodophyta</taxon>
        <taxon>Bangiophyceae</taxon>
        <taxon>Galdieriales</taxon>
        <taxon>Galdieriaceae</taxon>
        <taxon>Galdieria</taxon>
    </lineage>
</organism>
<keyword evidence="5 11" id="KW-1133">Transmembrane helix</keyword>
<name>A0AAV9I8A8_9RHOD</name>
<sequence>MTSSLELLATSSRWSRAGSNITIFCNKLQVGTKYRHFILSRYFLKEPVFTRLSPKVASRWKRPYPSCSSAPSFLWKQRNFLVTTEHNQRECTSDNERQVSDWNVANGITVTRIASIPVIASLIHLQQYEAATCGLAIAGVTDWLDGFIARRYKLSTVLGSYLDPLADKLLINALVLTLAANHFVPMPLAVLIFSRDGCLIVGCAYKRWETIKQRGKDSVAQFFRISRVEPLKIQPLLISKWNTAAQFVLIGYSLFHGMHPEMDDGNIIYVAVIALTTLTTVGSGMAYIYHVFWNKQGNVFQHVAMIRRQRNRPKCF</sequence>
<dbReference type="InterPro" id="IPR050324">
    <property type="entry name" value="CDP-alcohol_PTase-I"/>
</dbReference>
<keyword evidence="13" id="KW-1185">Reference proteome</keyword>
<evidence type="ECO:0000313" key="12">
    <source>
        <dbReference type="EMBL" id="KAK4523547.1"/>
    </source>
</evidence>
<keyword evidence="3 10" id="KW-0808">Transferase</keyword>
<evidence type="ECO:0000256" key="10">
    <source>
        <dbReference type="RuleBase" id="RU003750"/>
    </source>
</evidence>
<evidence type="ECO:0000256" key="1">
    <source>
        <dbReference type="ARBA" id="ARBA00004141"/>
    </source>
</evidence>
<protein>
    <recommendedName>
        <fullName evidence="14">CDP-diacylglycerol--glycerol-3-phosphate 3-phosphatidyltransferase</fullName>
    </recommendedName>
</protein>
<feature type="transmembrane region" description="Helical" evidence="11">
    <location>
        <begin position="267"/>
        <end position="289"/>
    </location>
</feature>
<dbReference type="GO" id="GO:0043337">
    <property type="term" value="F:cardiolipin synthase (CMP-forming)"/>
    <property type="evidence" value="ECO:0007669"/>
    <property type="project" value="TreeGrafter"/>
</dbReference>
<dbReference type="GO" id="GO:0032049">
    <property type="term" value="P:cardiolipin biosynthetic process"/>
    <property type="evidence" value="ECO:0007669"/>
    <property type="project" value="TreeGrafter"/>
</dbReference>
<keyword evidence="6" id="KW-0443">Lipid metabolism</keyword>